<name>A0ABT5VVB5_9BACT</name>
<dbReference type="EMBL" id="JAKJSC010000001">
    <property type="protein sequence ID" value="MDE5418453.1"/>
    <property type="molecule type" value="Genomic_DNA"/>
</dbReference>
<proteinExistence type="predicted"/>
<evidence type="ECO:0000313" key="1">
    <source>
        <dbReference type="EMBL" id="MDE5418453.1"/>
    </source>
</evidence>
<protein>
    <submittedName>
        <fullName evidence="1">Uncharacterized protein</fullName>
    </submittedName>
</protein>
<keyword evidence="2" id="KW-1185">Reference proteome</keyword>
<sequence length="119" mass="13815">MKTLIKITIILAVLLAIFFTMKDSRRIKNLHTLYPRLTLNDSLKGRVDKLHIEKGAIFVSIEGKCYFIHTAANYLYPQIHLHKTLAIGDSIIKHSGNDSIFLYKENIEFIFVNDKRINR</sequence>
<dbReference type="Proteomes" id="UP001528920">
    <property type="component" value="Unassembled WGS sequence"/>
</dbReference>
<accession>A0ABT5VVB5</accession>
<dbReference type="RefSeq" id="WP_275109778.1">
    <property type="nucleotide sequence ID" value="NZ_JAKJSC010000001.1"/>
</dbReference>
<comment type="caution">
    <text evidence="1">The sequence shown here is derived from an EMBL/GenBank/DDBJ whole genome shotgun (WGS) entry which is preliminary data.</text>
</comment>
<organism evidence="1 2">
    <name type="scientific">Paralabilibaculum antarcticum</name>
    <dbReference type="NCBI Taxonomy" id="2912572"/>
    <lineage>
        <taxon>Bacteria</taxon>
        <taxon>Pseudomonadati</taxon>
        <taxon>Bacteroidota</taxon>
        <taxon>Bacteroidia</taxon>
        <taxon>Marinilabiliales</taxon>
        <taxon>Marinifilaceae</taxon>
        <taxon>Paralabilibaculum</taxon>
    </lineage>
</organism>
<reference evidence="1 2" key="1">
    <citation type="submission" date="2022-01" db="EMBL/GenBank/DDBJ databases">
        <title>Labilibaculum sp. nov, a marine bacterium isolated from Antarctica.</title>
        <authorList>
            <person name="Dai W."/>
        </authorList>
    </citation>
    <scope>NUCLEOTIDE SEQUENCE [LARGE SCALE GENOMIC DNA]</scope>
    <source>
        <strain evidence="1 2">DW002</strain>
    </source>
</reference>
<evidence type="ECO:0000313" key="2">
    <source>
        <dbReference type="Proteomes" id="UP001528920"/>
    </source>
</evidence>
<gene>
    <name evidence="1" type="ORF">L3049_10575</name>
</gene>